<feature type="transmembrane region" description="Helical" evidence="6">
    <location>
        <begin position="166"/>
        <end position="186"/>
    </location>
</feature>
<keyword evidence="2" id="KW-0813">Transport</keyword>
<evidence type="ECO:0000256" key="3">
    <source>
        <dbReference type="ARBA" id="ARBA00022692"/>
    </source>
</evidence>
<organism evidence="7 8">
    <name type="scientific">Mailhella massiliensis</name>
    <dbReference type="NCBI Taxonomy" id="1903261"/>
    <lineage>
        <taxon>Bacteria</taxon>
        <taxon>Pseudomonadati</taxon>
        <taxon>Thermodesulfobacteriota</taxon>
        <taxon>Desulfovibrionia</taxon>
        <taxon>Desulfovibrionales</taxon>
        <taxon>Desulfovibrionaceae</taxon>
        <taxon>Mailhella</taxon>
    </lineage>
</organism>
<feature type="transmembrane region" description="Helical" evidence="6">
    <location>
        <begin position="14"/>
        <end position="33"/>
    </location>
</feature>
<dbReference type="Pfam" id="PF07690">
    <property type="entry name" value="MFS_1"/>
    <property type="match status" value="1"/>
</dbReference>
<comment type="caution">
    <text evidence="7">The sequence shown here is derived from an EMBL/GenBank/DDBJ whole genome shotgun (WGS) entry which is preliminary data.</text>
</comment>
<feature type="transmembrane region" description="Helical" evidence="6">
    <location>
        <begin position="142"/>
        <end position="160"/>
    </location>
</feature>
<dbReference type="PANTHER" id="PTHR23506">
    <property type="entry name" value="GH10249P"/>
    <property type="match status" value="1"/>
</dbReference>
<evidence type="ECO:0000256" key="6">
    <source>
        <dbReference type="SAM" id="Phobius"/>
    </source>
</evidence>
<proteinExistence type="predicted"/>
<feature type="transmembrane region" description="Helical" evidence="6">
    <location>
        <begin position="360"/>
        <end position="379"/>
    </location>
</feature>
<reference evidence="7" key="2">
    <citation type="submission" date="2021-09" db="EMBL/GenBank/DDBJ databases">
        <authorList>
            <person name="Gilroy R."/>
        </authorList>
    </citation>
    <scope>NUCLEOTIDE SEQUENCE</scope>
    <source>
        <strain evidence="7">ChiGjej2B2-19336</strain>
    </source>
</reference>
<evidence type="ECO:0000313" key="8">
    <source>
        <dbReference type="Proteomes" id="UP000698963"/>
    </source>
</evidence>
<gene>
    <name evidence="7" type="ORF">K8W16_01495</name>
</gene>
<dbReference type="RefSeq" id="WP_304120534.1">
    <property type="nucleotide sequence ID" value="NZ_DYZA01000028.1"/>
</dbReference>
<dbReference type="Gene3D" id="1.20.1250.20">
    <property type="entry name" value="MFS general substrate transporter like domains"/>
    <property type="match status" value="1"/>
</dbReference>
<sequence>MALFSGLPASKKHVLLFMAMLNFGSTVAMQGWTMLYNNFVVNCAGLSPAESGLVQGLREIPGLLGVTLIFFLFFMKEHKLAALSVMAAGLGTMLTGMFPSFVPIIFTSMLMSFGFHYFEAMNNSLAIQHFDLRQTPIVMGRLRGLVAGGSLMISIFMFLFSDRLSFVWLFFVPGAVGLLLGFFGLVHPLMGSNAPRQRKRILPQKRYWLFYILNFLMGGRRIVFSVFAVFLMVEQFGFSVRSVSLLFMFNYTVNWLFNPMVGKIINRLGERRLMTIEYISAFVIFMGYALTKSEYLIVLLYVFDSLTFNFSIAVRTFFQKIAFPEDAAPNMAIAQTINHIPAVTIPAIGGWMWLSWGYQSVFFFGAGITVMSLLLAQLVDREIRMKSTQRGEAA</sequence>
<feature type="transmembrane region" description="Helical" evidence="6">
    <location>
        <begin position="207"/>
        <end position="231"/>
    </location>
</feature>
<dbReference type="Proteomes" id="UP000698963">
    <property type="component" value="Unassembled WGS sequence"/>
</dbReference>
<protein>
    <submittedName>
        <fullName evidence="7">MFS transporter</fullName>
    </submittedName>
</protein>
<keyword evidence="4 6" id="KW-1133">Transmembrane helix</keyword>
<dbReference type="GO" id="GO:0022857">
    <property type="term" value="F:transmembrane transporter activity"/>
    <property type="evidence" value="ECO:0007669"/>
    <property type="project" value="InterPro"/>
</dbReference>
<feature type="transmembrane region" description="Helical" evidence="6">
    <location>
        <begin position="243"/>
        <end position="261"/>
    </location>
</feature>
<feature type="transmembrane region" description="Helical" evidence="6">
    <location>
        <begin position="273"/>
        <end position="290"/>
    </location>
</feature>
<evidence type="ECO:0000256" key="1">
    <source>
        <dbReference type="ARBA" id="ARBA00004141"/>
    </source>
</evidence>
<evidence type="ECO:0000256" key="5">
    <source>
        <dbReference type="ARBA" id="ARBA00023136"/>
    </source>
</evidence>
<dbReference type="InterPro" id="IPR011701">
    <property type="entry name" value="MFS"/>
</dbReference>
<keyword evidence="3 6" id="KW-0812">Transmembrane</keyword>
<dbReference type="InterPro" id="IPR050930">
    <property type="entry name" value="MFS_Vesicular_Transporter"/>
</dbReference>
<comment type="subcellular location">
    <subcellularLocation>
        <location evidence="1">Membrane</location>
        <topology evidence="1">Multi-pass membrane protein</topology>
    </subcellularLocation>
</comment>
<dbReference type="PANTHER" id="PTHR23506:SF23">
    <property type="entry name" value="GH10249P"/>
    <property type="match status" value="1"/>
</dbReference>
<dbReference type="EMBL" id="DYZA01000028">
    <property type="protein sequence ID" value="HJD96307.1"/>
    <property type="molecule type" value="Genomic_DNA"/>
</dbReference>
<feature type="transmembrane region" description="Helical" evidence="6">
    <location>
        <begin position="80"/>
        <end position="98"/>
    </location>
</feature>
<dbReference type="GO" id="GO:0016020">
    <property type="term" value="C:membrane"/>
    <property type="evidence" value="ECO:0007669"/>
    <property type="project" value="UniProtKB-SubCell"/>
</dbReference>
<keyword evidence="5 6" id="KW-0472">Membrane</keyword>
<feature type="transmembrane region" description="Helical" evidence="6">
    <location>
        <begin position="53"/>
        <end position="73"/>
    </location>
</feature>
<feature type="transmembrane region" description="Helical" evidence="6">
    <location>
        <begin position="104"/>
        <end position="121"/>
    </location>
</feature>
<reference evidence="7" key="1">
    <citation type="journal article" date="2021" name="PeerJ">
        <title>Extensive microbial diversity within the chicken gut microbiome revealed by metagenomics and culture.</title>
        <authorList>
            <person name="Gilroy R."/>
            <person name="Ravi A."/>
            <person name="Getino M."/>
            <person name="Pursley I."/>
            <person name="Horton D.L."/>
            <person name="Alikhan N.F."/>
            <person name="Baker D."/>
            <person name="Gharbi K."/>
            <person name="Hall N."/>
            <person name="Watson M."/>
            <person name="Adriaenssens E.M."/>
            <person name="Foster-Nyarko E."/>
            <person name="Jarju S."/>
            <person name="Secka A."/>
            <person name="Antonio M."/>
            <person name="Oren A."/>
            <person name="Chaudhuri R.R."/>
            <person name="La Ragione R."/>
            <person name="Hildebrand F."/>
            <person name="Pallen M.J."/>
        </authorList>
    </citation>
    <scope>NUCLEOTIDE SEQUENCE</scope>
    <source>
        <strain evidence="7">ChiGjej2B2-19336</strain>
    </source>
</reference>
<accession>A0A921AV00</accession>
<dbReference type="InterPro" id="IPR036259">
    <property type="entry name" value="MFS_trans_sf"/>
</dbReference>
<evidence type="ECO:0000256" key="4">
    <source>
        <dbReference type="ARBA" id="ARBA00022989"/>
    </source>
</evidence>
<evidence type="ECO:0000256" key="2">
    <source>
        <dbReference type="ARBA" id="ARBA00022448"/>
    </source>
</evidence>
<dbReference type="SUPFAM" id="SSF103473">
    <property type="entry name" value="MFS general substrate transporter"/>
    <property type="match status" value="1"/>
</dbReference>
<name>A0A921AV00_9BACT</name>
<dbReference type="AlphaFoldDB" id="A0A921AV00"/>
<evidence type="ECO:0000313" key="7">
    <source>
        <dbReference type="EMBL" id="HJD96307.1"/>
    </source>
</evidence>